<proteinExistence type="predicted"/>
<feature type="signal peptide" evidence="1">
    <location>
        <begin position="1"/>
        <end position="16"/>
    </location>
</feature>
<dbReference type="Proteomes" id="UP001164746">
    <property type="component" value="Chromosome 14"/>
</dbReference>
<keyword evidence="1" id="KW-0732">Signal</keyword>
<accession>A0ABY7FX65</accession>
<protein>
    <submittedName>
        <fullName evidence="2">Uncharacterized protein</fullName>
    </submittedName>
</protein>
<dbReference type="EMBL" id="CP111025">
    <property type="protein sequence ID" value="WAR25632.1"/>
    <property type="molecule type" value="Genomic_DNA"/>
</dbReference>
<evidence type="ECO:0000313" key="2">
    <source>
        <dbReference type="EMBL" id="WAR25632.1"/>
    </source>
</evidence>
<keyword evidence="3" id="KW-1185">Reference proteome</keyword>
<organism evidence="2 3">
    <name type="scientific">Mya arenaria</name>
    <name type="common">Soft-shell clam</name>
    <dbReference type="NCBI Taxonomy" id="6604"/>
    <lineage>
        <taxon>Eukaryota</taxon>
        <taxon>Metazoa</taxon>
        <taxon>Spiralia</taxon>
        <taxon>Lophotrochozoa</taxon>
        <taxon>Mollusca</taxon>
        <taxon>Bivalvia</taxon>
        <taxon>Autobranchia</taxon>
        <taxon>Heteroconchia</taxon>
        <taxon>Euheterodonta</taxon>
        <taxon>Imparidentia</taxon>
        <taxon>Neoheterodontei</taxon>
        <taxon>Myida</taxon>
        <taxon>Myoidea</taxon>
        <taxon>Myidae</taxon>
        <taxon>Mya</taxon>
    </lineage>
</organism>
<reference evidence="2" key="1">
    <citation type="submission" date="2022-11" db="EMBL/GenBank/DDBJ databases">
        <title>Centuries of genome instability and evolution in soft-shell clam transmissible cancer (bioRxiv).</title>
        <authorList>
            <person name="Hart S.F.M."/>
            <person name="Yonemitsu M.A."/>
            <person name="Giersch R.M."/>
            <person name="Beal B.F."/>
            <person name="Arriagada G."/>
            <person name="Davis B.W."/>
            <person name="Ostrander E.A."/>
            <person name="Goff S.P."/>
            <person name="Metzger M.J."/>
        </authorList>
    </citation>
    <scope>NUCLEOTIDE SEQUENCE</scope>
    <source>
        <strain evidence="2">MELC-2E11</strain>
        <tissue evidence="2">Siphon/mantle</tissue>
    </source>
</reference>
<sequence>MEILVGILVLIATCRADYSLLEVANKCGSTIDIDDSVEILYSGDPISGVCKITFETGETFDNICVMSQEFNVDSRFRDVTVQYHGAYYSSFSPDKRHF</sequence>
<evidence type="ECO:0000256" key="1">
    <source>
        <dbReference type="SAM" id="SignalP"/>
    </source>
</evidence>
<evidence type="ECO:0000313" key="3">
    <source>
        <dbReference type="Proteomes" id="UP001164746"/>
    </source>
</evidence>
<feature type="chain" id="PRO_5046447789" evidence="1">
    <location>
        <begin position="17"/>
        <end position="98"/>
    </location>
</feature>
<name>A0ABY7FX65_MYAAR</name>
<gene>
    <name evidence="2" type="ORF">MAR_011336</name>
</gene>